<dbReference type="SUPFAM" id="SSF53795">
    <property type="entry name" value="PEP carboxykinase-like"/>
    <property type="match status" value="1"/>
</dbReference>
<dbReference type="EMBL" id="SLVV01000011">
    <property type="protein sequence ID" value="TCN22177.1"/>
    <property type="molecule type" value="Genomic_DNA"/>
</dbReference>
<organism evidence="1 2">
    <name type="scientific">Mesobacillus foraminis</name>
    <dbReference type="NCBI Taxonomy" id="279826"/>
    <lineage>
        <taxon>Bacteria</taxon>
        <taxon>Bacillati</taxon>
        <taxon>Bacillota</taxon>
        <taxon>Bacilli</taxon>
        <taxon>Bacillales</taxon>
        <taxon>Bacillaceae</taxon>
        <taxon>Mesobacillus</taxon>
    </lineage>
</organism>
<dbReference type="InterPro" id="IPR027417">
    <property type="entry name" value="P-loop_NTPase"/>
</dbReference>
<dbReference type="Proteomes" id="UP000295689">
    <property type="component" value="Unassembled WGS sequence"/>
</dbReference>
<name>A0A4R2B5Y3_9BACI</name>
<gene>
    <name evidence="1" type="ORF">EV146_11113</name>
</gene>
<evidence type="ECO:0000313" key="1">
    <source>
        <dbReference type="EMBL" id="TCN22177.1"/>
    </source>
</evidence>
<accession>A0A4R2B5Y3</accession>
<proteinExistence type="predicted"/>
<protein>
    <recommendedName>
        <fullName evidence="3">Aldolase</fullName>
    </recommendedName>
</protein>
<keyword evidence="2" id="KW-1185">Reference proteome</keyword>
<sequence length="309" mass="34754">MLSIKNKTLYKAFGLSINSEIPLSDLSPSESGEGTADIEVLIEDLSKPWIKMTDNQSQFVVKENLVMFKVPNLAIFAIQDGKRIIVSPAKNYEEDMMRLFILGTCMGALLMQKRILPLHGSAIAIDGKAYAIIGESGAGKSTLASAFLKRGYQLLTDDVIALSISKSSLPIITPSYPQQKLWQESLKEFGMEFSTYSKVYQRETKFAVPVPTQFYRDPLPLAGIFELVRSESESLDLIKIEGLDRLQTLFNNTYRNFLIPSLGLLEWHFNISTSIVSQTRMFQLQRPINSFTAHQLVSLILNCLNKEEK</sequence>
<comment type="caution">
    <text evidence="1">The sequence shown here is derived from an EMBL/GenBank/DDBJ whole genome shotgun (WGS) entry which is preliminary data.</text>
</comment>
<evidence type="ECO:0008006" key="3">
    <source>
        <dbReference type="Google" id="ProtNLM"/>
    </source>
</evidence>
<reference evidence="1 2" key="1">
    <citation type="journal article" date="2015" name="Stand. Genomic Sci.">
        <title>Genomic Encyclopedia of Bacterial and Archaeal Type Strains, Phase III: the genomes of soil and plant-associated and newly described type strains.</title>
        <authorList>
            <person name="Whitman W.B."/>
            <person name="Woyke T."/>
            <person name="Klenk H.P."/>
            <person name="Zhou Y."/>
            <person name="Lilburn T.G."/>
            <person name="Beck B.J."/>
            <person name="De Vos P."/>
            <person name="Vandamme P."/>
            <person name="Eisen J.A."/>
            <person name="Garrity G."/>
            <person name="Hugenholtz P."/>
            <person name="Kyrpides N.C."/>
        </authorList>
    </citation>
    <scope>NUCLEOTIDE SEQUENCE [LARGE SCALE GENOMIC DNA]</scope>
    <source>
        <strain evidence="1 2">CV53</strain>
    </source>
</reference>
<dbReference type="AlphaFoldDB" id="A0A4R2B5Y3"/>
<dbReference type="Gene3D" id="3.40.50.300">
    <property type="entry name" value="P-loop containing nucleotide triphosphate hydrolases"/>
    <property type="match status" value="1"/>
</dbReference>
<dbReference type="RefSeq" id="WP_132009810.1">
    <property type="nucleotide sequence ID" value="NZ_JABUHM010000013.1"/>
</dbReference>
<evidence type="ECO:0000313" key="2">
    <source>
        <dbReference type="Proteomes" id="UP000295689"/>
    </source>
</evidence>